<dbReference type="PANTHER" id="PTHR35970:SF1">
    <property type="entry name" value="SODIUM CHANNEL AND CLATHRIN LINKER 1"/>
    <property type="match status" value="1"/>
</dbReference>
<dbReference type="PANTHER" id="PTHR35970">
    <property type="entry name" value="SODIUM CHANNEL AND CLATHRIN LINKER 1"/>
    <property type="match status" value="1"/>
</dbReference>
<evidence type="ECO:0000313" key="2">
    <source>
        <dbReference type="EMBL" id="NWI86518.1"/>
    </source>
</evidence>
<comment type="caution">
    <text evidence="2">The sequence shown here is derived from an EMBL/GenBank/DDBJ whole genome shotgun (WGS) entry which is preliminary data.</text>
</comment>
<accession>A0A851F1L3</accession>
<feature type="coiled-coil region" evidence="1">
    <location>
        <begin position="156"/>
        <end position="489"/>
    </location>
</feature>
<dbReference type="GO" id="GO:0045162">
    <property type="term" value="P:clustering of voltage-gated sodium channels"/>
    <property type="evidence" value="ECO:0007669"/>
    <property type="project" value="InterPro"/>
</dbReference>
<keyword evidence="1" id="KW-0175">Coiled coil</keyword>
<dbReference type="InterPro" id="IPR038911">
    <property type="entry name" value="SCLT1"/>
</dbReference>
<dbReference type="OrthoDB" id="551053at2759"/>
<dbReference type="GO" id="GO:0060271">
    <property type="term" value="P:cilium assembly"/>
    <property type="evidence" value="ECO:0007669"/>
    <property type="project" value="TreeGrafter"/>
</dbReference>
<dbReference type="EMBL" id="WEKX01004521">
    <property type="protein sequence ID" value="NWI86518.1"/>
    <property type="molecule type" value="Genomic_DNA"/>
</dbReference>
<evidence type="ECO:0000256" key="1">
    <source>
        <dbReference type="SAM" id="Coils"/>
    </source>
</evidence>
<dbReference type="AlphaFoldDB" id="A0A851F1L3"/>
<protein>
    <submittedName>
        <fullName evidence="2">SCLT1 protein</fullName>
    </submittedName>
</protein>
<feature type="non-terminal residue" evidence="2">
    <location>
        <position position="1"/>
    </location>
</feature>
<dbReference type="GO" id="GO:0005814">
    <property type="term" value="C:centriole"/>
    <property type="evidence" value="ECO:0007669"/>
    <property type="project" value="TreeGrafter"/>
</dbReference>
<evidence type="ECO:0000313" key="3">
    <source>
        <dbReference type="Proteomes" id="UP000633448"/>
    </source>
</evidence>
<name>A0A851F1L3_PITSO</name>
<proteinExistence type="predicted"/>
<dbReference type="Proteomes" id="UP000633448">
    <property type="component" value="Unassembled WGS sequence"/>
</dbReference>
<feature type="coiled-coil region" evidence="1">
    <location>
        <begin position="10"/>
        <end position="99"/>
    </location>
</feature>
<organism evidence="2 3">
    <name type="scientific">Pitta sordida</name>
    <name type="common">Hooded pitta</name>
    <dbReference type="NCBI Taxonomy" id="9163"/>
    <lineage>
        <taxon>Eukaryota</taxon>
        <taxon>Metazoa</taxon>
        <taxon>Chordata</taxon>
        <taxon>Craniata</taxon>
        <taxon>Vertebrata</taxon>
        <taxon>Euteleostomi</taxon>
        <taxon>Archelosauria</taxon>
        <taxon>Archosauria</taxon>
        <taxon>Dinosauria</taxon>
        <taxon>Saurischia</taxon>
        <taxon>Theropoda</taxon>
        <taxon>Coelurosauria</taxon>
        <taxon>Aves</taxon>
        <taxon>Neognathae</taxon>
        <taxon>Neoaves</taxon>
        <taxon>Telluraves</taxon>
        <taxon>Australaves</taxon>
        <taxon>Passeriformes</taxon>
        <taxon>Pittidae</taxon>
        <taxon>Pitta</taxon>
    </lineage>
</organism>
<keyword evidence="3" id="KW-1185">Reference proteome</keyword>
<feature type="non-terminal residue" evidence="2">
    <location>
        <position position="559"/>
    </location>
</feature>
<sequence length="559" mass="65748">FSIFSLSTLVTEYDKHLEEMKEQLKLYQAQMSEMRLKLEEITKENERLHAELKEAVERQLEAFPFMHLESDIPADESIVRNLQEQLRLAKQEKEQAVQLWKTLLQEHDRLQQQYQECLTEIQIHVAERKKQNDQLTRFQQLSRQLHIANGKIELTSQQFLKTVTEQNVELEQLRQQLRQAKIDGQAANAKLEEMTRLREQLHSQLERKEEDVISARERETASDKRLQEVQSSLKQLETRLLVTVQDAEQLRTERAALEEHIRELQAKAVNLESEKYAAVAKVQDCIQLLEEANVEKSQAFFAEKQKEEEIKKMKDEMSQLAEDTAARIKKAVDTAKKQCNMQVARLTEEVSALQMECGEKQSQIERAIREKRVVEEELEKISREVRGHESDSRKVEQLYQKYLLAEAAKDDLQLSLQTTQNKLKQLEMNCEEEKSRCQEVICKFQSILDSEREKSAFVSEQRLKLQQENEQLQKELESFRKLAIEAQQKAKIKINTMEHEHAVKEHGYEARLKEMEDTSHKSISELRCLLVAQQKATNRWKEETKNLTETSEARIRKLK</sequence>
<gene>
    <name evidence="2" type="primary">Sclt1</name>
    <name evidence="2" type="ORF">PITSOR_R08798</name>
</gene>
<reference evidence="2" key="1">
    <citation type="submission" date="2019-10" db="EMBL/GenBank/DDBJ databases">
        <title>Bird 10,000 Genomes (B10K) Project - Family phase.</title>
        <authorList>
            <person name="Zhang G."/>
        </authorList>
    </citation>
    <scope>NUCLEOTIDE SEQUENCE</scope>
    <source>
        <strain evidence="2">B10K-DU-002-53</strain>
        <tissue evidence="2">Muscle</tissue>
    </source>
</reference>